<dbReference type="EMBL" id="CP003107">
    <property type="protein sequence ID" value="AET59014.1"/>
    <property type="molecule type" value="Genomic_DNA"/>
</dbReference>
<feature type="domain" description="HTH cro/C1-type" evidence="1">
    <location>
        <begin position="11"/>
        <end position="65"/>
    </location>
</feature>
<accession>G7VYM4</accession>
<dbReference type="RefSeq" id="WP_014279745.1">
    <property type="nucleotide sequence ID" value="NC_016641.1"/>
</dbReference>
<proteinExistence type="predicted"/>
<dbReference type="Proteomes" id="UP000005876">
    <property type="component" value="Chromosome"/>
</dbReference>
<dbReference type="eggNOG" id="COG0457">
    <property type="taxonomic scope" value="Bacteria"/>
</dbReference>
<dbReference type="PROSITE" id="PS50943">
    <property type="entry name" value="HTH_CROC1"/>
    <property type="match status" value="1"/>
</dbReference>
<dbReference type="Pfam" id="PF13443">
    <property type="entry name" value="HTH_26"/>
    <property type="match status" value="1"/>
</dbReference>
<dbReference type="OrthoDB" id="2470416at2"/>
<reference evidence="3" key="1">
    <citation type="submission" date="2011-11" db="EMBL/GenBank/DDBJ databases">
        <title>Complete sequence of Paenibacillus terrae HPL-003.</title>
        <authorList>
            <person name="Shin S.H."/>
            <person name="Kim S."/>
            <person name="Kim J.Y."/>
        </authorList>
    </citation>
    <scope>NUCLEOTIDE SEQUENCE [LARGE SCALE GENOMIC DNA]</scope>
    <source>
        <strain evidence="3">HPL-003</strain>
    </source>
</reference>
<dbReference type="STRING" id="985665.HPL003_11285"/>
<dbReference type="InterPro" id="IPR001387">
    <property type="entry name" value="Cro/C1-type_HTH"/>
</dbReference>
<dbReference type="AlphaFoldDB" id="G7VYM4"/>
<dbReference type="GO" id="GO:0003677">
    <property type="term" value="F:DNA binding"/>
    <property type="evidence" value="ECO:0007669"/>
    <property type="project" value="InterPro"/>
</dbReference>
<name>G7VYM4_PAETH</name>
<evidence type="ECO:0000313" key="2">
    <source>
        <dbReference type="EMBL" id="AET59014.1"/>
    </source>
</evidence>
<organism evidence="2 3">
    <name type="scientific">Paenibacillus terrae (strain HPL-003)</name>
    <dbReference type="NCBI Taxonomy" id="985665"/>
    <lineage>
        <taxon>Bacteria</taxon>
        <taxon>Bacillati</taxon>
        <taxon>Bacillota</taxon>
        <taxon>Bacilli</taxon>
        <taxon>Bacillales</taxon>
        <taxon>Paenibacillaceae</taxon>
        <taxon>Paenibacillus</taxon>
    </lineage>
</organism>
<dbReference type="InterPro" id="IPR010982">
    <property type="entry name" value="Lambda_DNA-bd_dom_sf"/>
</dbReference>
<reference key="2">
    <citation type="submission" date="2011-11" db="EMBL/GenBank/DDBJ databases">
        <authorList>
            <person name="Shin S.H."/>
            <person name="Kim S."/>
            <person name="Kim J.Y."/>
        </authorList>
    </citation>
    <scope>NUCLEOTIDE SEQUENCE</scope>
    <source>
        <strain>HPL-003</strain>
    </source>
</reference>
<sequence>MNHTTTIRAELDTYMKNNGLNITQLGRLAGLNAGTVSTLVNGNRTFSVDQLDRITAVMGHPRGHYYKQYMQEYLTDITPNWRRVRPFLYNCAELDKLDCIQQMADLLMDNLVYSVLLFNVAEDFFKDGKHAAAAILYESVAISERKQYSERLALCQYRLFTINIGDDQNQNFEAACHFHPFVERLDEIDQLDALKDLANVYRSLRQWAKVDKTVRKMRDKAKIQYSLDHRQNKRKKRDLHKKASRPMFVYIAYADLLCASVCEAQGDYRQALQHTYAYADLSWVKETDEDTQHWIKLFQHWAQVNIYVNKLLSGDVSVLSDYVEYIRTPPNKSEKELVTELLNIMMAANRYQIDVDDILQRFEKEIDSFAHQQSSTDMYTQQVIPEQFARLGYELAYYYLYKGMYSVGFKYLKDALVKANILNNKIYFINCTGLFEHFRMYFASEIHSQYQNLIEKVWLENVKKNGASSSRN</sequence>
<dbReference type="SUPFAM" id="SSF47413">
    <property type="entry name" value="lambda repressor-like DNA-binding domains"/>
    <property type="match status" value="1"/>
</dbReference>
<evidence type="ECO:0000313" key="3">
    <source>
        <dbReference type="Proteomes" id="UP000005876"/>
    </source>
</evidence>
<dbReference type="HOGENOM" id="CLU_046846_1_0_9"/>
<dbReference type="Gene3D" id="1.10.260.40">
    <property type="entry name" value="lambda repressor-like DNA-binding domains"/>
    <property type="match status" value="1"/>
</dbReference>
<dbReference type="KEGG" id="pta:HPL003_11285"/>
<reference evidence="2 3" key="3">
    <citation type="journal article" date="2012" name="J. Bacteriol.">
        <title>Genome Sequence of Paenibacillus terrae HPL-003, a Xylanase-Producing Bacterium Isolated from Soil Found in Forest Residue.</title>
        <authorList>
            <person name="Shin S.H."/>
            <person name="Kim S."/>
            <person name="Kim J.Y."/>
            <person name="Song H.Y."/>
            <person name="Cho S.J."/>
            <person name="Kim D.R."/>
            <person name="Lee K.I."/>
            <person name="Lim H.K."/>
            <person name="Park N.J."/>
            <person name="Hwang I.T."/>
            <person name="Yang K.S."/>
        </authorList>
    </citation>
    <scope>NUCLEOTIDE SEQUENCE [LARGE SCALE GENOMIC DNA]</scope>
    <source>
        <strain evidence="2 3">HPL-003</strain>
    </source>
</reference>
<evidence type="ECO:0000259" key="1">
    <source>
        <dbReference type="PROSITE" id="PS50943"/>
    </source>
</evidence>
<gene>
    <name evidence="2" type="ordered locus">HPL003_11285</name>
</gene>
<protein>
    <submittedName>
        <fullName evidence="2">Helix-turn-helix domain-containing protein</fullName>
    </submittedName>
</protein>